<evidence type="ECO:0000313" key="1">
    <source>
        <dbReference type="EMBL" id="NOJ11787.1"/>
    </source>
</evidence>
<sequence>MTKIARPSISKVKSRAKAIKKEKKIGHMKALEVAAQEIGYPSFHALDTYLKRLKQNEFSATINPFNPDLQSSLLVVFNDDLELFDYKEVEGDFITTRKSFQEEYLNKGFAERIGARLLTVDELQQRGLIAPGGSENGDKDYLHDWGYICIEFVREKDNPWTIEDAEKLVIEQVESEIGRNYREFFYLDGKLINNHISRAWDAEWDNYVDVDYHPAIDGY</sequence>
<reference evidence="1 2" key="1">
    <citation type="submission" date="2019-09" db="EMBL/GenBank/DDBJ databases">
        <title>Draft genome sequencing and comparative genomics of hatchery-associated Vibrios.</title>
        <authorList>
            <person name="Kehlet-Delgado H."/>
            <person name="Mueller R.S."/>
        </authorList>
    </citation>
    <scope>NUCLEOTIDE SEQUENCE [LARGE SCALE GENOMIC DNA]</scope>
    <source>
        <strain evidence="1 2">99-70-13A3</strain>
    </source>
</reference>
<comment type="caution">
    <text evidence="1">The sequence shown here is derived from an EMBL/GenBank/DDBJ whole genome shotgun (WGS) entry which is preliminary data.</text>
</comment>
<evidence type="ECO:0000313" key="2">
    <source>
        <dbReference type="Proteomes" id="UP000519158"/>
    </source>
</evidence>
<dbReference type="EMBL" id="VTXL01000002">
    <property type="protein sequence ID" value="NOJ11787.1"/>
    <property type="molecule type" value="Genomic_DNA"/>
</dbReference>
<accession>A0A7Y4D4L2</accession>
<proteinExistence type="predicted"/>
<gene>
    <name evidence="1" type="ORF">F0234_03295</name>
</gene>
<organism evidence="1 2">
    <name type="scientific">Vibrio splendidus</name>
    <dbReference type="NCBI Taxonomy" id="29497"/>
    <lineage>
        <taxon>Bacteria</taxon>
        <taxon>Pseudomonadati</taxon>
        <taxon>Pseudomonadota</taxon>
        <taxon>Gammaproteobacteria</taxon>
        <taxon>Vibrionales</taxon>
        <taxon>Vibrionaceae</taxon>
        <taxon>Vibrio</taxon>
    </lineage>
</organism>
<dbReference type="RefSeq" id="WP_108092377.1">
    <property type="nucleotide sequence ID" value="NZ_CAWPOP010000002.1"/>
</dbReference>
<dbReference type="AlphaFoldDB" id="A0A7Y4D4L2"/>
<protein>
    <submittedName>
        <fullName evidence="1">Uncharacterized protein</fullName>
    </submittedName>
</protein>
<dbReference type="Proteomes" id="UP000519158">
    <property type="component" value="Unassembled WGS sequence"/>
</dbReference>
<name>A0A7Y4D4L2_VIBSP</name>